<accession>I1CBE4</accession>
<evidence type="ECO:0000313" key="1">
    <source>
        <dbReference type="EMBL" id="EIE85774.1"/>
    </source>
</evidence>
<sequence length="79" mass="8977">MCNIRNTIKKILNLFHSSNGYIGEKERSIAYCDGSFFGSMKGRLPSPNRRVTNPIKKVSKDSQRKTEFIYAAEAFTSQV</sequence>
<protein>
    <submittedName>
        <fullName evidence="1">Uncharacterized protein</fullName>
    </submittedName>
</protein>
<proteinExistence type="predicted"/>
<dbReference type="InParanoid" id="I1CBE4"/>
<dbReference type="EMBL" id="CH476739">
    <property type="protein sequence ID" value="EIE85774.1"/>
    <property type="molecule type" value="Genomic_DNA"/>
</dbReference>
<dbReference type="VEuPathDB" id="FungiDB:RO3G_10484"/>
<evidence type="ECO:0000313" key="2">
    <source>
        <dbReference type="Proteomes" id="UP000009138"/>
    </source>
</evidence>
<dbReference type="RefSeq" id="XP_067521170.1">
    <property type="nucleotide sequence ID" value="XM_067665069.1"/>
</dbReference>
<keyword evidence="2" id="KW-1185">Reference proteome</keyword>
<dbReference type="Proteomes" id="UP000009138">
    <property type="component" value="Unassembled WGS sequence"/>
</dbReference>
<dbReference type="GeneID" id="93617450"/>
<gene>
    <name evidence="1" type="ORF">RO3G_10484</name>
</gene>
<name>I1CBE4_RHIO9</name>
<dbReference type="AlphaFoldDB" id="I1CBE4"/>
<organism evidence="1 2">
    <name type="scientific">Rhizopus delemar (strain RA 99-880 / ATCC MYA-4621 / FGSC 9543 / NRRL 43880)</name>
    <name type="common">Mucormycosis agent</name>
    <name type="synonym">Rhizopus arrhizus var. delemar</name>
    <dbReference type="NCBI Taxonomy" id="246409"/>
    <lineage>
        <taxon>Eukaryota</taxon>
        <taxon>Fungi</taxon>
        <taxon>Fungi incertae sedis</taxon>
        <taxon>Mucoromycota</taxon>
        <taxon>Mucoromycotina</taxon>
        <taxon>Mucoromycetes</taxon>
        <taxon>Mucorales</taxon>
        <taxon>Mucorineae</taxon>
        <taxon>Rhizopodaceae</taxon>
        <taxon>Rhizopus</taxon>
    </lineage>
</organism>
<reference evidence="1 2" key="1">
    <citation type="journal article" date="2009" name="PLoS Genet.">
        <title>Genomic analysis of the basal lineage fungus Rhizopus oryzae reveals a whole-genome duplication.</title>
        <authorList>
            <person name="Ma L.-J."/>
            <person name="Ibrahim A.S."/>
            <person name="Skory C."/>
            <person name="Grabherr M.G."/>
            <person name="Burger G."/>
            <person name="Butler M."/>
            <person name="Elias M."/>
            <person name="Idnurm A."/>
            <person name="Lang B.F."/>
            <person name="Sone T."/>
            <person name="Abe A."/>
            <person name="Calvo S.E."/>
            <person name="Corrochano L.M."/>
            <person name="Engels R."/>
            <person name="Fu J."/>
            <person name="Hansberg W."/>
            <person name="Kim J.-M."/>
            <person name="Kodira C.D."/>
            <person name="Koehrsen M.J."/>
            <person name="Liu B."/>
            <person name="Miranda-Saavedra D."/>
            <person name="O'Leary S."/>
            <person name="Ortiz-Castellanos L."/>
            <person name="Poulter R."/>
            <person name="Rodriguez-Romero J."/>
            <person name="Ruiz-Herrera J."/>
            <person name="Shen Y.-Q."/>
            <person name="Zeng Q."/>
            <person name="Galagan J."/>
            <person name="Birren B.W."/>
            <person name="Cuomo C.A."/>
            <person name="Wickes B.L."/>
        </authorList>
    </citation>
    <scope>NUCLEOTIDE SEQUENCE [LARGE SCALE GENOMIC DNA]</scope>
    <source>
        <strain evidence="2">RA 99-880 / ATCC MYA-4621 / FGSC 9543 / NRRL 43880</strain>
    </source>
</reference>